<dbReference type="RefSeq" id="WP_085759406.1">
    <property type="nucleotide sequence ID" value="NZ_CP019343.1"/>
</dbReference>
<organism evidence="1 2">
    <name type="scientific">Oceanicoccus sagamiensis</name>
    <dbReference type="NCBI Taxonomy" id="716816"/>
    <lineage>
        <taxon>Bacteria</taxon>
        <taxon>Pseudomonadati</taxon>
        <taxon>Pseudomonadota</taxon>
        <taxon>Gammaproteobacteria</taxon>
        <taxon>Cellvibrionales</taxon>
        <taxon>Spongiibacteraceae</taxon>
        <taxon>Oceanicoccus</taxon>
    </lineage>
</organism>
<evidence type="ECO:0000313" key="1">
    <source>
        <dbReference type="EMBL" id="ARN75231.1"/>
    </source>
</evidence>
<dbReference type="STRING" id="716816.BST96_14570"/>
<dbReference type="OrthoDB" id="8953110at2"/>
<dbReference type="Pfam" id="PF11017">
    <property type="entry name" value="DUF2855"/>
    <property type="match status" value="1"/>
</dbReference>
<gene>
    <name evidence="1" type="ORF">BST96_14570</name>
</gene>
<name>A0A1X9NDJ7_9GAMM</name>
<dbReference type="InterPro" id="IPR021276">
    <property type="entry name" value="DUF2855"/>
</dbReference>
<evidence type="ECO:0008006" key="3">
    <source>
        <dbReference type="Google" id="ProtNLM"/>
    </source>
</evidence>
<sequence length="368" mass="40890">MTQLTELHVNRKDFRSTQIVKQAIPVAGEGEVLVAIDKFGLTANNVSYALSGDAIGYWNFYPTDAEAAENHWGKVPVWACANVIESNSDEIAVGERLWGFFPMASHTTLKPGKVIAEQFFDTAEHRRQLPGLYNTYRRTQAEPAIAQQFENERCLLVPLFTTSYVLYDYLVYNQLFGAQQVIIGSVSSKTGFGLAKSLHDDPALNIKVVGITSAGNKDFVDHLNCCDQVIVYGEEDQIDNSLPTAYIDMSGNIQLTSTLHHHLGDNMVESAMVGASHWEAGGKMEQLPGAKPTFFFAPGHISTRDKEWGPGATMMKGMEHSIKLAVELKELMTVEWIKHPEDLQQIWLDLLDNKVSANRGLMVSLLNE</sequence>
<protein>
    <recommendedName>
        <fullName evidence="3">DUF2855 domain-containing protein</fullName>
    </recommendedName>
</protein>
<accession>A0A1X9NDJ7</accession>
<dbReference type="Proteomes" id="UP000193450">
    <property type="component" value="Chromosome"/>
</dbReference>
<keyword evidence="2" id="KW-1185">Reference proteome</keyword>
<dbReference type="AlphaFoldDB" id="A0A1X9NDJ7"/>
<dbReference type="KEGG" id="osg:BST96_14570"/>
<proteinExistence type="predicted"/>
<evidence type="ECO:0000313" key="2">
    <source>
        <dbReference type="Proteomes" id="UP000193450"/>
    </source>
</evidence>
<dbReference type="EMBL" id="CP019343">
    <property type="protein sequence ID" value="ARN75231.1"/>
    <property type="molecule type" value="Genomic_DNA"/>
</dbReference>
<reference evidence="1 2" key="1">
    <citation type="submission" date="2016-11" db="EMBL/GenBank/DDBJ databases">
        <title>Trade-off between light-utilization and light-protection in marine flavobacteria.</title>
        <authorList>
            <person name="Kumagai Y."/>
        </authorList>
    </citation>
    <scope>NUCLEOTIDE SEQUENCE [LARGE SCALE GENOMIC DNA]</scope>
    <source>
        <strain evidence="1 2">NBRC 107125</strain>
    </source>
</reference>